<organism evidence="2 3">
    <name type="scientific">Cellulophaga fucicola</name>
    <dbReference type="NCBI Taxonomy" id="76595"/>
    <lineage>
        <taxon>Bacteria</taxon>
        <taxon>Pseudomonadati</taxon>
        <taxon>Bacteroidota</taxon>
        <taxon>Flavobacteriia</taxon>
        <taxon>Flavobacteriales</taxon>
        <taxon>Flavobacteriaceae</taxon>
        <taxon>Cellulophaga</taxon>
    </lineage>
</organism>
<name>A0A1K1PJQ6_9FLAO</name>
<dbReference type="STRING" id="76595.SAMN05660313_01927"/>
<keyword evidence="3" id="KW-1185">Reference proteome</keyword>
<accession>A0A1K1PJQ6</accession>
<dbReference type="OrthoDB" id="1452960at2"/>
<dbReference type="Proteomes" id="UP000183257">
    <property type="component" value="Unassembled WGS sequence"/>
</dbReference>
<reference evidence="3" key="1">
    <citation type="submission" date="2016-11" db="EMBL/GenBank/DDBJ databases">
        <authorList>
            <person name="Varghese N."/>
            <person name="Submissions S."/>
        </authorList>
    </citation>
    <scope>NUCLEOTIDE SEQUENCE [LARGE SCALE GENOMIC DNA]</scope>
    <source>
        <strain evidence="3">DSM 24786</strain>
    </source>
</reference>
<dbReference type="EMBL" id="FPIY01000002">
    <property type="protein sequence ID" value="SFW47667.1"/>
    <property type="molecule type" value="Genomic_DNA"/>
</dbReference>
<feature type="signal peptide" evidence="1">
    <location>
        <begin position="1"/>
        <end position="21"/>
    </location>
</feature>
<sequence>MKKYILLAMVSLLCVSCNGQKNDIKNTEKKQNKTSVAKQPKGSWKVDKEFDDNGNLIRYDSIYSWSSSSKVDNLSALEKDSLLQSFKSRFFTGFSRFENNGFHDVFSEDSLFIKHFFNDDFFGSNFGNDFMDIDKIRQQMIARQKKFLEKYKAEFNKPEKDEN</sequence>
<feature type="chain" id="PRO_5009666665" description="Lipoprotein" evidence="1">
    <location>
        <begin position="22"/>
        <end position="163"/>
    </location>
</feature>
<dbReference type="AlphaFoldDB" id="A0A1K1PJQ6"/>
<evidence type="ECO:0000313" key="3">
    <source>
        <dbReference type="Proteomes" id="UP000183257"/>
    </source>
</evidence>
<protein>
    <recommendedName>
        <fullName evidence="4">Lipoprotein</fullName>
    </recommendedName>
</protein>
<evidence type="ECO:0000256" key="1">
    <source>
        <dbReference type="SAM" id="SignalP"/>
    </source>
</evidence>
<keyword evidence="1" id="KW-0732">Signal</keyword>
<gene>
    <name evidence="2" type="ORF">SAMN05660313_01927</name>
</gene>
<dbReference type="RefSeq" id="WP_072303556.1">
    <property type="nucleotide sequence ID" value="NZ_FPIY01000002.1"/>
</dbReference>
<proteinExistence type="predicted"/>
<evidence type="ECO:0008006" key="4">
    <source>
        <dbReference type="Google" id="ProtNLM"/>
    </source>
</evidence>
<evidence type="ECO:0000313" key="2">
    <source>
        <dbReference type="EMBL" id="SFW47667.1"/>
    </source>
</evidence>